<evidence type="ECO:0000313" key="2">
    <source>
        <dbReference type="Proteomes" id="UP000602905"/>
    </source>
</evidence>
<evidence type="ECO:0000313" key="1">
    <source>
        <dbReference type="EMBL" id="KAF8692086.1"/>
    </source>
</evidence>
<comment type="caution">
    <text evidence="1">The sequence shown here is derived from an EMBL/GenBank/DDBJ whole genome shotgun (WGS) entry which is preliminary data.</text>
</comment>
<accession>A0A8H7HIG8</accession>
<organism evidence="1 2">
    <name type="scientific">Rhizoctonia solani</name>
    <dbReference type="NCBI Taxonomy" id="456999"/>
    <lineage>
        <taxon>Eukaryota</taxon>
        <taxon>Fungi</taxon>
        <taxon>Dikarya</taxon>
        <taxon>Basidiomycota</taxon>
        <taxon>Agaricomycotina</taxon>
        <taxon>Agaricomycetes</taxon>
        <taxon>Cantharellales</taxon>
        <taxon>Ceratobasidiaceae</taxon>
        <taxon>Rhizoctonia</taxon>
    </lineage>
</organism>
<dbReference type="Proteomes" id="UP000602905">
    <property type="component" value="Unassembled WGS sequence"/>
</dbReference>
<sequence length="83" mass="9478">MLGVNLLVYATSRKKYMDTRVQEDEDVNKFGRNPIGEGKEEQGYNRELKTLLNRKADDAGGGAARTKVALEDLTRFTMVKRIW</sequence>
<reference evidence="1" key="1">
    <citation type="submission" date="2020-09" db="EMBL/GenBank/DDBJ databases">
        <title>Comparative genome analyses of four rice-infecting Rhizoctonia solani isolates reveal extensive enrichment of homogalacturonan modification genes.</title>
        <authorList>
            <person name="Lee D.-Y."/>
            <person name="Jeon J."/>
            <person name="Kim K.-T."/>
            <person name="Cheong K."/>
            <person name="Song H."/>
            <person name="Choi G."/>
            <person name="Ko J."/>
            <person name="Opiyo S.O."/>
            <person name="Zuo S."/>
            <person name="Madhav S."/>
            <person name="Lee Y.-H."/>
            <person name="Wang G.-L."/>
        </authorList>
    </citation>
    <scope>NUCLEOTIDE SEQUENCE</scope>
    <source>
        <strain evidence="1">AG1-IA WGL</strain>
    </source>
</reference>
<feature type="non-terminal residue" evidence="1">
    <location>
        <position position="83"/>
    </location>
</feature>
<dbReference type="OrthoDB" id="29023at2759"/>
<dbReference type="AlphaFoldDB" id="A0A8H7HIG8"/>
<gene>
    <name evidence="1" type="ORF">RHS03_08663</name>
</gene>
<proteinExistence type="predicted"/>
<name>A0A8H7HIG8_9AGAM</name>
<dbReference type="EMBL" id="JACYCD010000533">
    <property type="protein sequence ID" value="KAF8692086.1"/>
    <property type="molecule type" value="Genomic_DNA"/>
</dbReference>
<protein>
    <submittedName>
        <fullName evidence="1">Eukaryotic membrane protein family</fullName>
    </submittedName>
</protein>